<feature type="transmembrane region" description="Helical" evidence="7">
    <location>
        <begin position="224"/>
        <end position="242"/>
    </location>
</feature>
<organism evidence="8 9">
    <name type="scientific">Microbacter margulisiae</name>
    <dbReference type="NCBI Taxonomy" id="1350067"/>
    <lineage>
        <taxon>Bacteria</taxon>
        <taxon>Pseudomonadati</taxon>
        <taxon>Bacteroidota</taxon>
        <taxon>Bacteroidia</taxon>
        <taxon>Bacteroidales</taxon>
        <taxon>Porphyromonadaceae</taxon>
        <taxon>Microbacter</taxon>
    </lineage>
</organism>
<evidence type="ECO:0000256" key="2">
    <source>
        <dbReference type="ARBA" id="ARBA00006386"/>
    </source>
</evidence>
<feature type="transmembrane region" description="Helical" evidence="7">
    <location>
        <begin position="287"/>
        <end position="305"/>
    </location>
</feature>
<dbReference type="EMBL" id="JACHYB010000001">
    <property type="protein sequence ID" value="MBB3187669.1"/>
    <property type="molecule type" value="Genomic_DNA"/>
</dbReference>
<name>A0A7W5H2J0_9PORP</name>
<dbReference type="AlphaFoldDB" id="A0A7W5H2J0"/>
<dbReference type="InterPro" id="IPR005524">
    <property type="entry name" value="DUF318"/>
</dbReference>
<dbReference type="GO" id="GO:0005886">
    <property type="term" value="C:plasma membrane"/>
    <property type="evidence" value="ECO:0007669"/>
    <property type="project" value="UniProtKB-SubCell"/>
</dbReference>
<dbReference type="Pfam" id="PF03773">
    <property type="entry name" value="ArsP_1"/>
    <property type="match status" value="1"/>
</dbReference>
<feature type="transmembrane region" description="Helical" evidence="7">
    <location>
        <begin position="254"/>
        <end position="281"/>
    </location>
</feature>
<evidence type="ECO:0000256" key="6">
    <source>
        <dbReference type="ARBA" id="ARBA00023136"/>
    </source>
</evidence>
<dbReference type="PANTHER" id="PTHR42775:SF1">
    <property type="entry name" value="PERMEASE RV2963-RELATED"/>
    <property type="match status" value="1"/>
</dbReference>
<dbReference type="PANTHER" id="PTHR42775">
    <property type="entry name" value="PERMEASE RV2963-RELATED"/>
    <property type="match status" value="1"/>
</dbReference>
<proteinExistence type="inferred from homology"/>
<evidence type="ECO:0000256" key="4">
    <source>
        <dbReference type="ARBA" id="ARBA00022692"/>
    </source>
</evidence>
<dbReference type="Proteomes" id="UP000544222">
    <property type="component" value="Unassembled WGS sequence"/>
</dbReference>
<evidence type="ECO:0000256" key="1">
    <source>
        <dbReference type="ARBA" id="ARBA00004651"/>
    </source>
</evidence>
<feature type="transmembrane region" description="Helical" evidence="7">
    <location>
        <begin position="127"/>
        <end position="150"/>
    </location>
</feature>
<evidence type="ECO:0000313" key="8">
    <source>
        <dbReference type="EMBL" id="MBB3187669.1"/>
    </source>
</evidence>
<dbReference type="RefSeq" id="WP_183413410.1">
    <property type="nucleotide sequence ID" value="NZ_JACHYB010000001.1"/>
</dbReference>
<feature type="transmembrane region" description="Helical" evidence="7">
    <location>
        <begin position="157"/>
        <end position="178"/>
    </location>
</feature>
<keyword evidence="6 7" id="KW-0472">Membrane</keyword>
<evidence type="ECO:0000256" key="7">
    <source>
        <dbReference type="SAM" id="Phobius"/>
    </source>
</evidence>
<protein>
    <recommendedName>
        <fullName evidence="10">Permease</fullName>
    </recommendedName>
</protein>
<evidence type="ECO:0000313" key="9">
    <source>
        <dbReference type="Proteomes" id="UP000544222"/>
    </source>
</evidence>
<keyword evidence="9" id="KW-1185">Reference proteome</keyword>
<keyword evidence="4 7" id="KW-0812">Transmembrane</keyword>
<sequence>MHKTDFARIGWISGGVIVWLIVYHFLQPVADWFVDSLLRMTPGARLAEAVRFFVFEYPKVMMLLLLIIFFVGIIRTFFTPERTRKALEGRRTFTGNIMASLLGVVTPFCSCSAIPLFLGFVESGVPLGVTFSFLIASPMINEVAIILLYGLFGWETVFIYISTGLVIAMLAGAVIGWLKLEKWVEPWVFDIHPEQQEEEKTLGITLALRMQAGWDAVKEIIGKVWIYVALGIAVGAGAHGYVPQGFMISLMGSSAWYSVPLSVLIGIPLYSNAAGIVPIVSVLIEKGASLGTSLAFMMSVIALSLPEMIILRKVLRLPLIFTFIGVVGTGIMIVGYLFNWIF</sequence>
<feature type="transmembrane region" description="Helical" evidence="7">
    <location>
        <begin position="7"/>
        <end position="26"/>
    </location>
</feature>
<accession>A0A7W5H2J0</accession>
<feature type="transmembrane region" description="Helical" evidence="7">
    <location>
        <begin position="60"/>
        <end position="78"/>
    </location>
</feature>
<keyword evidence="5 7" id="KW-1133">Transmembrane helix</keyword>
<feature type="transmembrane region" description="Helical" evidence="7">
    <location>
        <begin position="99"/>
        <end position="121"/>
    </location>
</feature>
<comment type="subcellular location">
    <subcellularLocation>
        <location evidence="1">Cell membrane</location>
        <topology evidence="1">Multi-pass membrane protein</topology>
    </subcellularLocation>
</comment>
<comment type="similarity">
    <text evidence="2">Belongs to the UPF0718 family.</text>
</comment>
<reference evidence="8 9" key="1">
    <citation type="submission" date="2020-08" db="EMBL/GenBank/DDBJ databases">
        <title>Genomic Encyclopedia of Type Strains, Phase IV (KMG-IV): sequencing the most valuable type-strain genomes for metagenomic binning, comparative biology and taxonomic classification.</title>
        <authorList>
            <person name="Goeker M."/>
        </authorList>
    </citation>
    <scope>NUCLEOTIDE SEQUENCE [LARGE SCALE GENOMIC DNA]</scope>
    <source>
        <strain evidence="8 9">DSM 27471</strain>
    </source>
</reference>
<keyword evidence="3" id="KW-1003">Cell membrane</keyword>
<feature type="transmembrane region" description="Helical" evidence="7">
    <location>
        <begin position="317"/>
        <end position="338"/>
    </location>
</feature>
<evidence type="ECO:0000256" key="3">
    <source>
        <dbReference type="ARBA" id="ARBA00022475"/>
    </source>
</evidence>
<gene>
    <name evidence="8" type="ORF">FHX64_001832</name>
</gene>
<evidence type="ECO:0000256" key="5">
    <source>
        <dbReference type="ARBA" id="ARBA00022989"/>
    </source>
</evidence>
<evidence type="ECO:0008006" key="10">
    <source>
        <dbReference type="Google" id="ProtNLM"/>
    </source>
</evidence>
<comment type="caution">
    <text evidence="8">The sequence shown here is derived from an EMBL/GenBank/DDBJ whole genome shotgun (WGS) entry which is preliminary data.</text>
</comment>
<dbReference type="InterPro" id="IPR053166">
    <property type="entry name" value="UPF0718_permease"/>
</dbReference>